<feature type="domain" description="Helicase ATP-binding" evidence="12">
    <location>
        <begin position="56"/>
        <end position="230"/>
    </location>
</feature>
<dbReference type="GO" id="GO:0005634">
    <property type="term" value="C:nucleus"/>
    <property type="evidence" value="ECO:0007669"/>
    <property type="project" value="UniProtKB-SubCell"/>
</dbReference>
<dbReference type="SMART" id="SM00487">
    <property type="entry name" value="DEXDc"/>
    <property type="match status" value="1"/>
</dbReference>
<dbReference type="GO" id="GO:0003723">
    <property type="term" value="F:RNA binding"/>
    <property type="evidence" value="ECO:0007669"/>
    <property type="project" value="UniProtKB-KW"/>
</dbReference>
<dbReference type="Proteomes" id="UP000275078">
    <property type="component" value="Unassembled WGS sequence"/>
</dbReference>
<evidence type="ECO:0000256" key="5">
    <source>
        <dbReference type="ARBA" id="ARBA00022806"/>
    </source>
</evidence>
<dbReference type="InterPro" id="IPR014014">
    <property type="entry name" value="RNA_helicase_DEAD_Q_motif"/>
</dbReference>
<dbReference type="AlphaFoldDB" id="A0A3N4HX73"/>
<dbReference type="GO" id="GO:0010467">
    <property type="term" value="P:gene expression"/>
    <property type="evidence" value="ECO:0007669"/>
    <property type="project" value="UniProtKB-ARBA"/>
</dbReference>
<dbReference type="InterPro" id="IPR027417">
    <property type="entry name" value="P-loop_NTPase"/>
</dbReference>
<evidence type="ECO:0000256" key="3">
    <source>
        <dbReference type="ARBA" id="ARBA00022741"/>
    </source>
</evidence>
<keyword evidence="6 10" id="KW-0067">ATP-binding</keyword>
<dbReference type="GO" id="GO:0005524">
    <property type="term" value="F:ATP binding"/>
    <property type="evidence" value="ECO:0007669"/>
    <property type="project" value="UniProtKB-KW"/>
</dbReference>
<evidence type="ECO:0000256" key="10">
    <source>
        <dbReference type="RuleBase" id="RU000492"/>
    </source>
</evidence>
<dbReference type="PROSITE" id="PS51194">
    <property type="entry name" value="HELICASE_CTER"/>
    <property type="match status" value="1"/>
</dbReference>
<evidence type="ECO:0000256" key="1">
    <source>
        <dbReference type="ARBA" id="ARBA00004123"/>
    </source>
</evidence>
<evidence type="ECO:0000256" key="7">
    <source>
        <dbReference type="ARBA" id="ARBA00022884"/>
    </source>
</evidence>
<dbReference type="PROSITE" id="PS51195">
    <property type="entry name" value="Q_MOTIF"/>
    <property type="match status" value="1"/>
</dbReference>
<accession>A0A3N4HX73</accession>
<evidence type="ECO:0000256" key="6">
    <source>
        <dbReference type="ARBA" id="ARBA00022840"/>
    </source>
</evidence>
<dbReference type="Pfam" id="PF00271">
    <property type="entry name" value="Helicase_C"/>
    <property type="match status" value="1"/>
</dbReference>
<evidence type="ECO:0000256" key="11">
    <source>
        <dbReference type="SAM" id="MobiDB-lite"/>
    </source>
</evidence>
<evidence type="ECO:0000313" key="15">
    <source>
        <dbReference type="EMBL" id="RPA78462.1"/>
    </source>
</evidence>
<dbReference type="EMBL" id="ML119711">
    <property type="protein sequence ID" value="RPA78462.1"/>
    <property type="molecule type" value="Genomic_DNA"/>
</dbReference>
<feature type="compositionally biased region" description="Basic and acidic residues" evidence="11">
    <location>
        <begin position="423"/>
        <end position="436"/>
    </location>
</feature>
<dbReference type="SUPFAM" id="SSF52540">
    <property type="entry name" value="P-loop containing nucleoside triphosphate hydrolases"/>
    <property type="match status" value="1"/>
</dbReference>
<proteinExistence type="inferred from homology"/>
<dbReference type="SMART" id="SM00490">
    <property type="entry name" value="HELICc"/>
    <property type="match status" value="1"/>
</dbReference>
<gene>
    <name evidence="15" type="ORF">BJ508DRAFT_416556</name>
</gene>
<dbReference type="GO" id="GO:0005829">
    <property type="term" value="C:cytosol"/>
    <property type="evidence" value="ECO:0007669"/>
    <property type="project" value="TreeGrafter"/>
</dbReference>
<dbReference type="PANTHER" id="PTHR47959">
    <property type="entry name" value="ATP-DEPENDENT RNA HELICASE RHLE-RELATED"/>
    <property type="match status" value="1"/>
</dbReference>
<reference evidence="15 16" key="1">
    <citation type="journal article" date="2018" name="Nat. Ecol. Evol.">
        <title>Pezizomycetes genomes reveal the molecular basis of ectomycorrhizal truffle lifestyle.</title>
        <authorList>
            <person name="Murat C."/>
            <person name="Payen T."/>
            <person name="Noel B."/>
            <person name="Kuo A."/>
            <person name="Morin E."/>
            <person name="Chen J."/>
            <person name="Kohler A."/>
            <person name="Krizsan K."/>
            <person name="Balestrini R."/>
            <person name="Da Silva C."/>
            <person name="Montanini B."/>
            <person name="Hainaut M."/>
            <person name="Levati E."/>
            <person name="Barry K.W."/>
            <person name="Belfiori B."/>
            <person name="Cichocki N."/>
            <person name="Clum A."/>
            <person name="Dockter R.B."/>
            <person name="Fauchery L."/>
            <person name="Guy J."/>
            <person name="Iotti M."/>
            <person name="Le Tacon F."/>
            <person name="Lindquist E.A."/>
            <person name="Lipzen A."/>
            <person name="Malagnac F."/>
            <person name="Mello A."/>
            <person name="Molinier V."/>
            <person name="Miyauchi S."/>
            <person name="Poulain J."/>
            <person name="Riccioni C."/>
            <person name="Rubini A."/>
            <person name="Sitrit Y."/>
            <person name="Splivallo R."/>
            <person name="Traeger S."/>
            <person name="Wang M."/>
            <person name="Zifcakova L."/>
            <person name="Wipf D."/>
            <person name="Zambonelli A."/>
            <person name="Paolocci F."/>
            <person name="Nowrousian M."/>
            <person name="Ottonello S."/>
            <person name="Baldrian P."/>
            <person name="Spatafora J.W."/>
            <person name="Henrissat B."/>
            <person name="Nagy L.G."/>
            <person name="Aury J.M."/>
            <person name="Wincker P."/>
            <person name="Grigoriev I.V."/>
            <person name="Bonfante P."/>
            <person name="Martin F.M."/>
        </authorList>
    </citation>
    <scope>NUCLEOTIDE SEQUENCE [LARGE SCALE GENOMIC DNA]</scope>
    <source>
        <strain evidence="15 16">RN42</strain>
    </source>
</reference>
<feature type="region of interest" description="Disordered" evidence="11">
    <location>
        <begin position="423"/>
        <end position="453"/>
    </location>
</feature>
<protein>
    <submittedName>
        <fullName evidence="15">DEAD-domain-containing protein</fullName>
    </submittedName>
</protein>
<dbReference type="GO" id="GO:0016787">
    <property type="term" value="F:hydrolase activity"/>
    <property type="evidence" value="ECO:0007669"/>
    <property type="project" value="UniProtKB-KW"/>
</dbReference>
<evidence type="ECO:0000256" key="4">
    <source>
        <dbReference type="ARBA" id="ARBA00022801"/>
    </source>
</evidence>
<feature type="domain" description="Helicase C-terminal" evidence="13">
    <location>
        <begin position="246"/>
        <end position="409"/>
    </location>
</feature>
<dbReference type="GO" id="GO:0042254">
    <property type="term" value="P:ribosome biogenesis"/>
    <property type="evidence" value="ECO:0007669"/>
    <property type="project" value="UniProtKB-KW"/>
</dbReference>
<dbReference type="Pfam" id="PF00270">
    <property type="entry name" value="DEAD"/>
    <property type="match status" value="1"/>
</dbReference>
<evidence type="ECO:0000256" key="8">
    <source>
        <dbReference type="ARBA" id="ARBA00023242"/>
    </source>
</evidence>
<keyword evidence="7" id="KW-0694">RNA-binding</keyword>
<dbReference type="PANTHER" id="PTHR47959:SF24">
    <property type="entry name" value="ATP-DEPENDENT RNA HELICASE"/>
    <property type="match status" value="1"/>
</dbReference>
<dbReference type="GO" id="GO:0003724">
    <property type="term" value="F:RNA helicase activity"/>
    <property type="evidence" value="ECO:0007669"/>
    <property type="project" value="InterPro"/>
</dbReference>
<evidence type="ECO:0000313" key="16">
    <source>
        <dbReference type="Proteomes" id="UP000275078"/>
    </source>
</evidence>
<dbReference type="Gene3D" id="3.40.50.300">
    <property type="entry name" value="P-loop containing nucleotide triphosphate hydrolases"/>
    <property type="match status" value="2"/>
</dbReference>
<keyword evidence="4 10" id="KW-0378">Hydrolase</keyword>
<dbReference type="InterPro" id="IPR014001">
    <property type="entry name" value="Helicase_ATP-bd"/>
</dbReference>
<organism evidence="15 16">
    <name type="scientific">Ascobolus immersus RN42</name>
    <dbReference type="NCBI Taxonomy" id="1160509"/>
    <lineage>
        <taxon>Eukaryota</taxon>
        <taxon>Fungi</taxon>
        <taxon>Dikarya</taxon>
        <taxon>Ascomycota</taxon>
        <taxon>Pezizomycotina</taxon>
        <taxon>Pezizomycetes</taxon>
        <taxon>Pezizales</taxon>
        <taxon>Ascobolaceae</taxon>
        <taxon>Ascobolus</taxon>
    </lineage>
</organism>
<evidence type="ECO:0000259" key="12">
    <source>
        <dbReference type="PROSITE" id="PS51192"/>
    </source>
</evidence>
<evidence type="ECO:0000259" key="14">
    <source>
        <dbReference type="PROSITE" id="PS51195"/>
    </source>
</evidence>
<feature type="compositionally biased region" description="Basic and acidic residues" evidence="11">
    <location>
        <begin position="443"/>
        <end position="453"/>
    </location>
</feature>
<comment type="similarity">
    <text evidence="10">Belongs to the DEAD box helicase family.</text>
</comment>
<dbReference type="CDD" id="cd18787">
    <property type="entry name" value="SF2_C_DEAD"/>
    <property type="match status" value="1"/>
</dbReference>
<evidence type="ECO:0000259" key="13">
    <source>
        <dbReference type="PROSITE" id="PS51194"/>
    </source>
</evidence>
<dbReference type="OrthoDB" id="10261904at2759"/>
<name>A0A3N4HX73_ASCIM</name>
<evidence type="ECO:0000256" key="9">
    <source>
        <dbReference type="PROSITE-ProRule" id="PRU00552"/>
    </source>
</evidence>
<feature type="short sequence motif" description="Q motif" evidence="9">
    <location>
        <begin position="25"/>
        <end position="53"/>
    </location>
</feature>
<dbReference type="InterPro" id="IPR050079">
    <property type="entry name" value="DEAD_box_RNA_helicase"/>
</dbReference>
<evidence type="ECO:0000256" key="2">
    <source>
        <dbReference type="ARBA" id="ARBA00022517"/>
    </source>
</evidence>
<sequence length="453" mass="50152">MSPSIGSPIPATEVTPPTLVPLPKRSFNALHVPTFLQHTLRSLAITEPTPIQSLIIPPLLSGSSVIGISPTGSGKTISFALPIIATWSKDPFGIYALILTPTRELAVQIAEQFMAVGNAQNLKVALVVGGMDMRQQALELQRRPHVVVATPGRLADHIKTSGEDTIAGLRKVKTVILDEADRLLTETFASHLDCCLGVLPEDKQTGLFTATVTDEIKELSKQKDKNGKDIIMCDVGSFENVTVPPKLDQRYLLIPMSTKESYLHALLLSRPDTSVIIFVNRTATAALITRLLRLLEHRVTTLHSQLPQRERLASLSKFRAQAARILVATDVASRGLDIPEVGMVINYDVPRNPDDYVHRVGRTARAGRKGVSCTFVTQFDVSLIAAIEERTDKKMVEWDEQKELEGKIVKELLAIVTEKKREARMDMDEGKDEVGTRRKKLRERVERKKTSRS</sequence>
<comment type="subcellular location">
    <subcellularLocation>
        <location evidence="1">Nucleus</location>
    </subcellularLocation>
</comment>
<dbReference type="InterPro" id="IPR001650">
    <property type="entry name" value="Helicase_C-like"/>
</dbReference>
<keyword evidence="5 10" id="KW-0347">Helicase</keyword>
<dbReference type="InterPro" id="IPR000629">
    <property type="entry name" value="RNA-helicase_DEAD-box_CS"/>
</dbReference>
<dbReference type="PROSITE" id="PS51192">
    <property type="entry name" value="HELICASE_ATP_BIND_1"/>
    <property type="match status" value="1"/>
</dbReference>
<dbReference type="STRING" id="1160509.A0A3N4HX73"/>
<keyword evidence="8" id="KW-0539">Nucleus</keyword>
<dbReference type="InterPro" id="IPR011545">
    <property type="entry name" value="DEAD/DEAH_box_helicase_dom"/>
</dbReference>
<keyword evidence="3 10" id="KW-0547">Nucleotide-binding</keyword>
<dbReference type="PROSITE" id="PS00039">
    <property type="entry name" value="DEAD_ATP_HELICASE"/>
    <property type="match status" value="1"/>
</dbReference>
<feature type="domain" description="DEAD-box RNA helicase Q" evidence="14">
    <location>
        <begin position="25"/>
        <end position="53"/>
    </location>
</feature>
<keyword evidence="2" id="KW-0690">Ribosome biogenesis</keyword>
<keyword evidence="16" id="KW-1185">Reference proteome</keyword>